<gene>
    <name evidence="3" type="ORF">E2I00_006026</name>
</gene>
<sequence length="72" mass="7946">MPRLCSTCSGVLLLALLLQASMEVRGWCLEGSQCQDLTTESNLLRPTPFKLFRDSAIKANNTNNDNNNCSLN</sequence>
<protein>
    <recommendedName>
        <fullName evidence="2">Pro-opiomelanocortin N-terminal domain-containing protein</fullName>
    </recommendedName>
</protein>
<accession>A0A6A1PYA1</accession>
<dbReference type="Proteomes" id="UP000437017">
    <property type="component" value="Unassembled WGS sequence"/>
</dbReference>
<dbReference type="Pfam" id="PF08384">
    <property type="entry name" value="NPP"/>
    <property type="match status" value="1"/>
</dbReference>
<keyword evidence="1" id="KW-0732">Signal</keyword>
<evidence type="ECO:0000313" key="3">
    <source>
        <dbReference type="EMBL" id="KAB0400778.1"/>
    </source>
</evidence>
<evidence type="ECO:0000259" key="2">
    <source>
        <dbReference type="Pfam" id="PF08384"/>
    </source>
</evidence>
<feature type="domain" description="Pro-opiomelanocortin N-terminal" evidence="2">
    <location>
        <begin position="27"/>
        <end position="44"/>
    </location>
</feature>
<feature type="signal peptide" evidence="1">
    <location>
        <begin position="1"/>
        <end position="26"/>
    </location>
</feature>
<keyword evidence="4" id="KW-1185">Reference proteome</keyword>
<comment type="caution">
    <text evidence="3">The sequence shown here is derived from an EMBL/GenBank/DDBJ whole genome shotgun (WGS) entry which is preliminary data.</text>
</comment>
<evidence type="ECO:0000256" key="1">
    <source>
        <dbReference type="SAM" id="SignalP"/>
    </source>
</evidence>
<evidence type="ECO:0000313" key="4">
    <source>
        <dbReference type="Proteomes" id="UP000437017"/>
    </source>
</evidence>
<dbReference type="EMBL" id="SGJD01001308">
    <property type="protein sequence ID" value="KAB0400778.1"/>
    <property type="molecule type" value="Genomic_DNA"/>
</dbReference>
<dbReference type="AlphaFoldDB" id="A0A6A1PYA1"/>
<name>A0A6A1PYA1_BALPH</name>
<dbReference type="InterPro" id="IPR013593">
    <property type="entry name" value="Melanocortin_N"/>
</dbReference>
<dbReference type="OrthoDB" id="8962839at2759"/>
<organism evidence="3 4">
    <name type="scientific">Balaenoptera physalus</name>
    <name type="common">Fin whale</name>
    <name type="synonym">Balaena physalus</name>
    <dbReference type="NCBI Taxonomy" id="9770"/>
    <lineage>
        <taxon>Eukaryota</taxon>
        <taxon>Metazoa</taxon>
        <taxon>Chordata</taxon>
        <taxon>Craniata</taxon>
        <taxon>Vertebrata</taxon>
        <taxon>Euteleostomi</taxon>
        <taxon>Mammalia</taxon>
        <taxon>Eutheria</taxon>
        <taxon>Laurasiatheria</taxon>
        <taxon>Artiodactyla</taxon>
        <taxon>Whippomorpha</taxon>
        <taxon>Cetacea</taxon>
        <taxon>Mysticeti</taxon>
        <taxon>Balaenopteridae</taxon>
        <taxon>Balaenoptera</taxon>
    </lineage>
</organism>
<feature type="chain" id="PRO_5025614817" description="Pro-opiomelanocortin N-terminal domain-containing protein" evidence="1">
    <location>
        <begin position="27"/>
        <end position="72"/>
    </location>
</feature>
<reference evidence="3 4" key="1">
    <citation type="journal article" date="2019" name="PLoS ONE">
        <title>Genomic analyses reveal an absence of contemporary introgressive admixture between fin whales and blue whales, despite known hybrids.</title>
        <authorList>
            <person name="Westbury M.V."/>
            <person name="Petersen B."/>
            <person name="Lorenzen E.D."/>
        </authorList>
    </citation>
    <scope>NUCLEOTIDE SEQUENCE [LARGE SCALE GENOMIC DNA]</scope>
    <source>
        <strain evidence="3">FinWhale-01</strain>
    </source>
</reference>
<proteinExistence type="predicted"/>